<dbReference type="InterPro" id="IPR006471">
    <property type="entry name" value="Formate_DH_gsu"/>
</dbReference>
<feature type="transmembrane region" description="Helical" evidence="14">
    <location>
        <begin position="271"/>
        <end position="291"/>
    </location>
</feature>
<keyword evidence="5" id="KW-1003">Cell membrane</keyword>
<dbReference type="PANTHER" id="PTHR30074">
    <property type="entry name" value="FORMATE DEHYDROGENASE, NITRATE-INDUCIBLE, CYTOCHROME B556 FDN SUBUNIT"/>
    <property type="match status" value="1"/>
</dbReference>
<dbReference type="InterPro" id="IPR016174">
    <property type="entry name" value="Di-haem_cyt_TM"/>
</dbReference>
<feature type="chain" id="PRO_5046316956" evidence="15">
    <location>
        <begin position="23"/>
        <end position="388"/>
    </location>
</feature>
<dbReference type="Proteomes" id="UP001363010">
    <property type="component" value="Unassembled WGS sequence"/>
</dbReference>
<evidence type="ECO:0000256" key="11">
    <source>
        <dbReference type="ARBA" id="ARBA00023004"/>
    </source>
</evidence>
<keyword evidence="8" id="KW-0479">Metal-binding</keyword>
<dbReference type="EMBL" id="JBBKZV010000009">
    <property type="protein sequence ID" value="MEJ8823769.1"/>
    <property type="molecule type" value="Genomic_DNA"/>
</dbReference>
<keyword evidence="10 14" id="KW-1133">Transmembrane helix</keyword>
<evidence type="ECO:0000256" key="14">
    <source>
        <dbReference type="SAM" id="Phobius"/>
    </source>
</evidence>
<evidence type="ECO:0000256" key="1">
    <source>
        <dbReference type="ARBA" id="ARBA00001971"/>
    </source>
</evidence>
<dbReference type="InterPro" id="IPR011577">
    <property type="entry name" value="Cyt_b561_bac/Ni-Hgenase"/>
</dbReference>
<dbReference type="Gene3D" id="1.20.950.20">
    <property type="entry name" value="Transmembrane di-heme cytochromes, Chain C"/>
    <property type="match status" value="1"/>
</dbReference>
<evidence type="ECO:0000256" key="3">
    <source>
        <dbReference type="ARBA" id="ARBA00010747"/>
    </source>
</evidence>
<keyword evidence="18" id="KW-1185">Reference proteome</keyword>
<proteinExistence type="inferred from homology"/>
<feature type="signal peptide" evidence="15">
    <location>
        <begin position="1"/>
        <end position="22"/>
    </location>
</feature>
<evidence type="ECO:0000256" key="6">
    <source>
        <dbReference type="ARBA" id="ARBA00022617"/>
    </source>
</evidence>
<evidence type="ECO:0000256" key="13">
    <source>
        <dbReference type="SAM" id="MobiDB-lite"/>
    </source>
</evidence>
<dbReference type="PANTHER" id="PTHR30074:SF6">
    <property type="entry name" value="FORMATE DEHYDROGENASE GAMMA SUBUNIT"/>
    <property type="match status" value="1"/>
</dbReference>
<dbReference type="RefSeq" id="WP_340364794.1">
    <property type="nucleotide sequence ID" value="NZ_JBBKZV010000009.1"/>
</dbReference>
<comment type="caution">
    <text evidence="17">The sequence shown here is derived from an EMBL/GenBank/DDBJ whole genome shotgun (WGS) entry which is preliminary data.</text>
</comment>
<keyword evidence="9" id="KW-0249">Electron transport</keyword>
<evidence type="ECO:0000256" key="5">
    <source>
        <dbReference type="ARBA" id="ARBA00022475"/>
    </source>
</evidence>
<keyword evidence="7 14" id="KW-0812">Transmembrane</keyword>
<gene>
    <name evidence="17" type="ORF">WKW80_17285</name>
</gene>
<keyword evidence="17" id="KW-0560">Oxidoreductase</keyword>
<evidence type="ECO:0000313" key="18">
    <source>
        <dbReference type="Proteomes" id="UP001363010"/>
    </source>
</evidence>
<dbReference type="EC" id="1.17.1.9" evidence="17"/>
<keyword evidence="6" id="KW-0349">Heme</keyword>
<evidence type="ECO:0000313" key="17">
    <source>
        <dbReference type="EMBL" id="MEJ8823769.1"/>
    </source>
</evidence>
<feature type="region of interest" description="Disordered" evidence="13">
    <location>
        <begin position="52"/>
        <end position="72"/>
    </location>
</feature>
<evidence type="ECO:0000256" key="2">
    <source>
        <dbReference type="ARBA" id="ARBA00004651"/>
    </source>
</evidence>
<protein>
    <submittedName>
        <fullName evidence="17">Formate dehydrogenase subunit gamma</fullName>
        <ecNumber evidence="17">1.17.1.9</ecNumber>
    </submittedName>
</protein>
<evidence type="ECO:0000256" key="4">
    <source>
        <dbReference type="ARBA" id="ARBA00022448"/>
    </source>
</evidence>
<keyword evidence="4" id="KW-0813">Transport</keyword>
<evidence type="ECO:0000259" key="16">
    <source>
        <dbReference type="Pfam" id="PF01292"/>
    </source>
</evidence>
<evidence type="ECO:0000256" key="8">
    <source>
        <dbReference type="ARBA" id="ARBA00022723"/>
    </source>
</evidence>
<dbReference type="GO" id="GO:0008863">
    <property type="term" value="F:formate dehydrogenase (NAD+) activity"/>
    <property type="evidence" value="ECO:0007669"/>
    <property type="project" value="UniProtKB-EC"/>
</dbReference>
<evidence type="ECO:0000256" key="7">
    <source>
        <dbReference type="ARBA" id="ARBA00022692"/>
    </source>
</evidence>
<dbReference type="SUPFAM" id="SSF81342">
    <property type="entry name" value="Transmembrane di-heme cytochromes"/>
    <property type="match status" value="1"/>
</dbReference>
<feature type="transmembrane region" description="Helical" evidence="14">
    <location>
        <begin position="218"/>
        <end position="239"/>
    </location>
</feature>
<comment type="similarity">
    <text evidence="3">Belongs to the formate dehydrogenase gamma subunit family.</text>
</comment>
<feature type="transmembrane region" description="Helical" evidence="14">
    <location>
        <begin position="124"/>
        <end position="146"/>
    </location>
</feature>
<evidence type="ECO:0000256" key="15">
    <source>
        <dbReference type="SAM" id="SignalP"/>
    </source>
</evidence>
<evidence type="ECO:0000256" key="12">
    <source>
        <dbReference type="ARBA" id="ARBA00023136"/>
    </source>
</evidence>
<name>A0ABU8W128_9BURK</name>
<sequence length="388" mass="42247">MSRVLLACLMCLVLSSAGPATAQTAPSQAAAQTSGIQGQNIFEVKPEASADPDYLKQSNGERNKVQPGNNAPMWRQVSGGITGYSSLPLTEAPEAGNLIQRFVQYPGSRYTNAGEAWRQVRNNWIIPYGAALLFVTLLALVIFYFARGPITLHSPETGRKIERFTPFERATHWSNAIAFVTLALSGLVMAFGKFFLLPVIGASLFGWLTYALKNVHNFVGPLFVVTTAFMIVTFIRSNWPSKDDLQWLMKAGGLFGGTEPPSHRFNAGEKVVFWGGLLFLGSIVIGSGLFLDKLLPGVVYVRGDMQVAHMIHAVATLLMMALIMGHIYIGTLGMKGAYKAMREGDVDETWAREHHKLWYDDIVAGKIPAQRSAVQPAARRAGAGGIST</sequence>
<feature type="transmembrane region" description="Helical" evidence="14">
    <location>
        <begin position="311"/>
        <end position="332"/>
    </location>
</feature>
<evidence type="ECO:0000256" key="10">
    <source>
        <dbReference type="ARBA" id="ARBA00022989"/>
    </source>
</evidence>
<evidence type="ECO:0000256" key="9">
    <source>
        <dbReference type="ARBA" id="ARBA00022982"/>
    </source>
</evidence>
<organism evidence="17 18">
    <name type="scientific">Variovorax humicola</name>
    <dbReference type="NCBI Taxonomy" id="1769758"/>
    <lineage>
        <taxon>Bacteria</taxon>
        <taxon>Pseudomonadati</taxon>
        <taxon>Pseudomonadota</taxon>
        <taxon>Betaproteobacteria</taxon>
        <taxon>Burkholderiales</taxon>
        <taxon>Comamonadaceae</taxon>
        <taxon>Variovorax</taxon>
    </lineage>
</organism>
<accession>A0ABU8W128</accession>
<feature type="domain" description="Cytochrome b561 bacterial/Ni-hydrogenase" evidence="16">
    <location>
        <begin position="163"/>
        <end position="341"/>
    </location>
</feature>
<comment type="subcellular location">
    <subcellularLocation>
        <location evidence="2">Cell membrane</location>
        <topology evidence="2">Multi-pass membrane protein</topology>
    </subcellularLocation>
</comment>
<keyword evidence="15" id="KW-0732">Signal</keyword>
<keyword evidence="12 14" id="KW-0472">Membrane</keyword>
<reference evidence="17 18" key="1">
    <citation type="submission" date="2024-03" db="EMBL/GenBank/DDBJ databases">
        <title>Novel species of the genus Variovorax.</title>
        <authorList>
            <person name="Liu Q."/>
            <person name="Xin Y.-H."/>
        </authorList>
    </citation>
    <scope>NUCLEOTIDE SEQUENCE [LARGE SCALE GENOMIC DNA]</scope>
    <source>
        <strain evidence="17 18">KACC 18501</strain>
    </source>
</reference>
<comment type="cofactor">
    <cofactor evidence="1">
        <name>heme</name>
        <dbReference type="ChEBI" id="CHEBI:30413"/>
    </cofactor>
</comment>
<dbReference type="Pfam" id="PF01292">
    <property type="entry name" value="Ni_hydr_CYTB"/>
    <property type="match status" value="1"/>
</dbReference>
<dbReference type="InterPro" id="IPR051817">
    <property type="entry name" value="FDH_cytochrome_b556_subunit"/>
</dbReference>
<keyword evidence="11" id="KW-0408">Iron</keyword>
<dbReference type="NCBIfam" id="TIGR01583">
    <property type="entry name" value="formate-DH-gamm"/>
    <property type="match status" value="1"/>
</dbReference>